<feature type="transmembrane region" description="Helical" evidence="5">
    <location>
        <begin position="100"/>
        <end position="122"/>
    </location>
</feature>
<keyword evidence="3 5" id="KW-1133">Transmembrane helix</keyword>
<protein>
    <submittedName>
        <fullName evidence="6">Colicin V production protein</fullName>
    </submittedName>
</protein>
<dbReference type="AlphaFoldDB" id="A0A5B9QYN0"/>
<dbReference type="GO" id="GO:0016020">
    <property type="term" value="C:membrane"/>
    <property type="evidence" value="ECO:0007669"/>
    <property type="project" value="UniProtKB-SubCell"/>
</dbReference>
<dbReference type="PANTHER" id="PTHR37306">
    <property type="entry name" value="COLICIN V PRODUCTION PROTEIN"/>
    <property type="match status" value="1"/>
</dbReference>
<dbReference type="Pfam" id="PF02674">
    <property type="entry name" value="Colicin_V"/>
    <property type="match status" value="1"/>
</dbReference>
<dbReference type="PANTHER" id="PTHR37306:SF1">
    <property type="entry name" value="COLICIN V PRODUCTION PROTEIN"/>
    <property type="match status" value="1"/>
</dbReference>
<evidence type="ECO:0000256" key="2">
    <source>
        <dbReference type="ARBA" id="ARBA00022692"/>
    </source>
</evidence>
<evidence type="ECO:0000313" key="6">
    <source>
        <dbReference type="EMBL" id="QEG42960.1"/>
    </source>
</evidence>
<evidence type="ECO:0000256" key="3">
    <source>
        <dbReference type="ARBA" id="ARBA00022989"/>
    </source>
</evidence>
<name>A0A5B9QYN0_9BACT</name>
<keyword evidence="4 5" id="KW-0472">Membrane</keyword>
<evidence type="ECO:0000256" key="1">
    <source>
        <dbReference type="ARBA" id="ARBA00004141"/>
    </source>
</evidence>
<dbReference type="EMBL" id="CP042914">
    <property type="protein sequence ID" value="QEG42960.1"/>
    <property type="molecule type" value="Genomic_DNA"/>
</dbReference>
<sequence>METYDILMLVVLAGAAIFGAIKGFAWQLASIGSIVLSYVVAVRYREPFSQAIAADPPWNRLLAMLILYVGTSLVIWVAFRMISKTIDRMKLREFDRHAGAAFGLGKGILYCTLITLFAATLLGPAASEKIVQSRSGYYIAKLLARGNGVMPTEVQQVIGPYIERFDADKADK</sequence>
<comment type="subcellular location">
    <subcellularLocation>
        <location evidence="1">Membrane</location>
        <topology evidence="1">Multi-pass membrane protein</topology>
    </subcellularLocation>
</comment>
<keyword evidence="2 5" id="KW-0812">Transmembrane</keyword>
<reference evidence="6 7" key="1">
    <citation type="submission" date="2019-08" db="EMBL/GenBank/DDBJ databases">
        <title>Deep-cultivation of Planctomycetes and their phenomic and genomic characterization uncovers novel biology.</title>
        <authorList>
            <person name="Wiegand S."/>
            <person name="Jogler M."/>
            <person name="Boedeker C."/>
            <person name="Pinto D."/>
            <person name="Vollmers J."/>
            <person name="Rivas-Marin E."/>
            <person name="Kohn T."/>
            <person name="Peeters S.H."/>
            <person name="Heuer A."/>
            <person name="Rast P."/>
            <person name="Oberbeckmann S."/>
            <person name="Bunk B."/>
            <person name="Jeske O."/>
            <person name="Meyerdierks A."/>
            <person name="Storesund J.E."/>
            <person name="Kallscheuer N."/>
            <person name="Luecker S."/>
            <person name="Lage O.M."/>
            <person name="Pohl T."/>
            <person name="Merkel B.J."/>
            <person name="Hornburger P."/>
            <person name="Mueller R.-W."/>
            <person name="Bruemmer F."/>
            <person name="Labrenz M."/>
            <person name="Spormann A.M."/>
            <person name="Op den Camp H."/>
            <person name="Overmann J."/>
            <person name="Amann R."/>
            <person name="Jetten M.S.M."/>
            <person name="Mascher T."/>
            <person name="Medema M.H."/>
            <person name="Devos D.P."/>
            <person name="Kaster A.-K."/>
            <person name="Ovreas L."/>
            <person name="Rohde M."/>
            <person name="Galperin M.Y."/>
            <person name="Jogler C."/>
        </authorList>
    </citation>
    <scope>NUCLEOTIDE SEQUENCE [LARGE SCALE GENOMIC DNA]</scope>
    <source>
        <strain evidence="6 7">UC8</strain>
    </source>
</reference>
<feature type="transmembrane region" description="Helical" evidence="5">
    <location>
        <begin position="7"/>
        <end position="40"/>
    </location>
</feature>
<evidence type="ECO:0000256" key="5">
    <source>
        <dbReference type="SAM" id="Phobius"/>
    </source>
</evidence>
<dbReference type="OrthoDB" id="268713at2"/>
<dbReference type="RefSeq" id="WP_084425988.1">
    <property type="nucleotide sequence ID" value="NZ_LWSJ01000005.1"/>
</dbReference>
<dbReference type="InterPro" id="IPR003825">
    <property type="entry name" value="Colicin-V_CvpA"/>
</dbReference>
<organism evidence="6 7">
    <name type="scientific">Roseimaritima ulvae</name>
    <dbReference type="NCBI Taxonomy" id="980254"/>
    <lineage>
        <taxon>Bacteria</taxon>
        <taxon>Pseudomonadati</taxon>
        <taxon>Planctomycetota</taxon>
        <taxon>Planctomycetia</taxon>
        <taxon>Pirellulales</taxon>
        <taxon>Pirellulaceae</taxon>
        <taxon>Roseimaritima</taxon>
    </lineage>
</organism>
<dbReference type="GO" id="GO:0009403">
    <property type="term" value="P:toxin biosynthetic process"/>
    <property type="evidence" value="ECO:0007669"/>
    <property type="project" value="InterPro"/>
</dbReference>
<feature type="transmembrane region" description="Helical" evidence="5">
    <location>
        <begin position="60"/>
        <end position="79"/>
    </location>
</feature>
<gene>
    <name evidence="6" type="ORF">UC8_50030</name>
</gene>
<dbReference type="KEGG" id="rul:UC8_50030"/>
<evidence type="ECO:0000256" key="4">
    <source>
        <dbReference type="ARBA" id="ARBA00023136"/>
    </source>
</evidence>
<evidence type="ECO:0000313" key="7">
    <source>
        <dbReference type="Proteomes" id="UP000325286"/>
    </source>
</evidence>
<keyword evidence="7" id="KW-1185">Reference proteome</keyword>
<proteinExistence type="predicted"/>
<dbReference type="Proteomes" id="UP000325286">
    <property type="component" value="Chromosome"/>
</dbReference>
<accession>A0A5B9QYN0</accession>